<feature type="compositionally biased region" description="Low complexity" evidence="1">
    <location>
        <begin position="25"/>
        <end position="40"/>
    </location>
</feature>
<evidence type="ECO:0000313" key="4">
    <source>
        <dbReference type="Proteomes" id="UP000053095"/>
    </source>
</evidence>
<dbReference type="PANTHER" id="PTHR39465">
    <property type="entry name" value="DNA LIGASE D, 3'-PHOSPHOESTERASE DOMAIN"/>
    <property type="match status" value="1"/>
</dbReference>
<dbReference type="AlphaFoldDB" id="A0A0B8N1Y4"/>
<dbReference type="PANTHER" id="PTHR39465:SF1">
    <property type="entry name" value="DNA LIGASE D 3'-PHOSPHOESTERASE DOMAIN-CONTAINING PROTEIN"/>
    <property type="match status" value="1"/>
</dbReference>
<dbReference type="EMBL" id="DF933843">
    <property type="protein sequence ID" value="GAM43171.1"/>
    <property type="molecule type" value="Genomic_DNA"/>
</dbReference>
<evidence type="ECO:0000313" key="3">
    <source>
        <dbReference type="EMBL" id="GAM43171.1"/>
    </source>
</evidence>
<evidence type="ECO:0000259" key="2">
    <source>
        <dbReference type="Pfam" id="PF13298"/>
    </source>
</evidence>
<organism evidence="3 4">
    <name type="scientific">Talaromyces pinophilus</name>
    <name type="common">Penicillium pinophilum</name>
    <dbReference type="NCBI Taxonomy" id="128442"/>
    <lineage>
        <taxon>Eukaryota</taxon>
        <taxon>Fungi</taxon>
        <taxon>Dikarya</taxon>
        <taxon>Ascomycota</taxon>
        <taxon>Pezizomycotina</taxon>
        <taxon>Eurotiomycetes</taxon>
        <taxon>Eurotiomycetidae</taxon>
        <taxon>Eurotiales</taxon>
        <taxon>Trichocomaceae</taxon>
        <taxon>Talaromyces</taxon>
        <taxon>Talaromyces sect. Talaromyces</taxon>
    </lineage>
</organism>
<feature type="compositionally biased region" description="Basic and acidic residues" evidence="1">
    <location>
        <begin position="1"/>
        <end position="13"/>
    </location>
</feature>
<dbReference type="Proteomes" id="UP000053095">
    <property type="component" value="Unassembled WGS sequence"/>
</dbReference>
<reference evidence="4" key="1">
    <citation type="journal article" date="2015" name="Genome Announc.">
        <title>Draft genome sequence of Talaromyces cellulolyticus strain Y-94, a source of lignocellulosic biomass-degrading enzymes.</title>
        <authorList>
            <person name="Fujii T."/>
            <person name="Koike H."/>
            <person name="Sawayama S."/>
            <person name="Yano S."/>
            <person name="Inoue H."/>
        </authorList>
    </citation>
    <scope>NUCLEOTIDE SEQUENCE [LARGE SCALE GENOMIC DNA]</scope>
    <source>
        <strain evidence="4">Y-94</strain>
    </source>
</reference>
<sequence length="453" mass="50764">MKRSRSPDTDQPVKRNANISQARARTPPTLSSLTSSVSPPRLKKLKPKVDMYSSNTPANDGTNALSLAAVEAGEVKAEDPVELFSARLAAVARPLSTSLDGRRLPVKDWIDLYSRNRHENGCHFVIHQHDHPIAGPHYDLRLQFSESSSLSWAIMYGLPGNPNSRRMNRNATETRVHCLWNHLIETASRNTGSMIIWDTGEYEVLPYYAAENPPETDDSASDISNISAGMAINHQRPSESEKLKEAFQNRKIRLRLHGTRLPKDYTISLRLSTEDDDAARARPITQKRRRRRTNADFMKKTRTPSTSPSPSPDESHDQPLNAVSFNGDNYDEDAIHGGHSASDSKSELDTGARTRLTNAYPGAVNSIGSIHQRRWFITLDRTNSGFVRDGKSKIWKRKPPSSSDQDTLGFEPFYVRGPEFERSVVTGRTGNDVLVDENVEGFTPRRGWKPVLN</sequence>
<feature type="region of interest" description="Disordered" evidence="1">
    <location>
        <begin position="277"/>
        <end position="350"/>
    </location>
</feature>
<name>A0A0B8N1Y4_TALPI</name>
<accession>A0A0B8N1Y4</accession>
<keyword evidence="4" id="KW-1185">Reference proteome</keyword>
<protein>
    <recommendedName>
        <fullName evidence="2">DNA ligase D 3'-phosphoesterase domain-containing protein</fullName>
    </recommendedName>
</protein>
<proteinExistence type="predicted"/>
<feature type="region of interest" description="Disordered" evidence="1">
    <location>
        <begin position="1"/>
        <end position="41"/>
    </location>
</feature>
<feature type="domain" description="DNA ligase D 3'-phosphoesterase" evidence="2">
    <location>
        <begin position="127"/>
        <end position="267"/>
    </location>
</feature>
<gene>
    <name evidence="3" type="ORF">TCE0_047f17761</name>
</gene>
<dbReference type="InterPro" id="IPR014144">
    <property type="entry name" value="LigD_PE_domain"/>
</dbReference>
<dbReference type="Pfam" id="PF13298">
    <property type="entry name" value="LigD_N"/>
    <property type="match status" value="1"/>
</dbReference>
<evidence type="ECO:0000256" key="1">
    <source>
        <dbReference type="SAM" id="MobiDB-lite"/>
    </source>
</evidence>